<dbReference type="InParanoid" id="A0A067PIR8"/>
<proteinExistence type="predicted"/>
<protein>
    <submittedName>
        <fullName evidence="1">Uncharacterized protein</fullName>
    </submittedName>
</protein>
<evidence type="ECO:0000313" key="2">
    <source>
        <dbReference type="Proteomes" id="UP000027265"/>
    </source>
</evidence>
<dbReference type="HOGENOM" id="CLU_2236994_0_0_1"/>
<dbReference type="Proteomes" id="UP000027265">
    <property type="component" value="Unassembled WGS sequence"/>
</dbReference>
<evidence type="ECO:0000313" key="1">
    <source>
        <dbReference type="EMBL" id="KDQ50892.1"/>
    </source>
</evidence>
<dbReference type="AlphaFoldDB" id="A0A067PIR8"/>
<reference evidence="2" key="1">
    <citation type="journal article" date="2014" name="Proc. Natl. Acad. Sci. U.S.A.">
        <title>Extensive sampling of basidiomycete genomes demonstrates inadequacy of the white-rot/brown-rot paradigm for wood decay fungi.</title>
        <authorList>
            <person name="Riley R."/>
            <person name="Salamov A.A."/>
            <person name="Brown D.W."/>
            <person name="Nagy L.G."/>
            <person name="Floudas D."/>
            <person name="Held B.W."/>
            <person name="Levasseur A."/>
            <person name="Lombard V."/>
            <person name="Morin E."/>
            <person name="Otillar R."/>
            <person name="Lindquist E.A."/>
            <person name="Sun H."/>
            <person name="LaButti K.M."/>
            <person name="Schmutz J."/>
            <person name="Jabbour D."/>
            <person name="Luo H."/>
            <person name="Baker S.E."/>
            <person name="Pisabarro A.G."/>
            <person name="Walton J.D."/>
            <person name="Blanchette R.A."/>
            <person name="Henrissat B."/>
            <person name="Martin F."/>
            <person name="Cullen D."/>
            <person name="Hibbett D.S."/>
            <person name="Grigoriev I.V."/>
        </authorList>
    </citation>
    <scope>NUCLEOTIDE SEQUENCE [LARGE SCALE GENOMIC DNA]</scope>
    <source>
        <strain evidence="2">MUCL 33604</strain>
    </source>
</reference>
<dbReference type="EMBL" id="KL197754">
    <property type="protein sequence ID" value="KDQ50892.1"/>
    <property type="molecule type" value="Genomic_DNA"/>
</dbReference>
<name>A0A067PIR8_9AGAM</name>
<organism evidence="1 2">
    <name type="scientific">Jaapia argillacea MUCL 33604</name>
    <dbReference type="NCBI Taxonomy" id="933084"/>
    <lineage>
        <taxon>Eukaryota</taxon>
        <taxon>Fungi</taxon>
        <taxon>Dikarya</taxon>
        <taxon>Basidiomycota</taxon>
        <taxon>Agaricomycotina</taxon>
        <taxon>Agaricomycetes</taxon>
        <taxon>Agaricomycetidae</taxon>
        <taxon>Jaapiales</taxon>
        <taxon>Jaapiaceae</taxon>
        <taxon>Jaapia</taxon>
    </lineage>
</organism>
<accession>A0A067PIR8</accession>
<gene>
    <name evidence="1" type="ORF">JAAARDRAFT_546397</name>
</gene>
<sequence length="105" mass="11912">MPTHRSQPTVNFFRALTRCHAIAKPTPSKLTPTLNIPCSHTSLAHPRIRKVRYSPHLLQSSFQSSHLPHNFVENLPDFICLAGIMSLFLLHSRIFGPGWPFCLRA</sequence>
<keyword evidence="2" id="KW-1185">Reference proteome</keyword>